<name>A0A319B7K0_ASPVC</name>
<sequence length="64" mass="7579">MTHNRCAELIRDTYISKDSSIWKKDINQPKATSINATYQIFWGEIDQISKRVKRNQCVPQYSMQ</sequence>
<gene>
    <name evidence="1" type="ORF">BO88DRAFT_72294</name>
</gene>
<dbReference type="RefSeq" id="XP_025561685.1">
    <property type="nucleotide sequence ID" value="XM_025713086.1"/>
</dbReference>
<evidence type="ECO:0000313" key="1">
    <source>
        <dbReference type="EMBL" id="PYH67891.1"/>
    </source>
</evidence>
<accession>A0A319B7K0</accession>
<evidence type="ECO:0000313" key="2">
    <source>
        <dbReference type="Proteomes" id="UP000248405"/>
    </source>
</evidence>
<dbReference type="GeneID" id="37217678"/>
<organism evidence="1 2">
    <name type="scientific">Aspergillus vadensis (strain CBS 113365 / IMI 142717 / IBT 24658)</name>
    <dbReference type="NCBI Taxonomy" id="1448311"/>
    <lineage>
        <taxon>Eukaryota</taxon>
        <taxon>Fungi</taxon>
        <taxon>Dikarya</taxon>
        <taxon>Ascomycota</taxon>
        <taxon>Pezizomycotina</taxon>
        <taxon>Eurotiomycetes</taxon>
        <taxon>Eurotiomycetidae</taxon>
        <taxon>Eurotiales</taxon>
        <taxon>Aspergillaceae</taxon>
        <taxon>Aspergillus</taxon>
        <taxon>Aspergillus subgen. Circumdati</taxon>
    </lineage>
</organism>
<keyword evidence="2" id="KW-1185">Reference proteome</keyword>
<protein>
    <submittedName>
        <fullName evidence="1">Uncharacterized protein</fullName>
    </submittedName>
</protein>
<dbReference type="AlphaFoldDB" id="A0A319B7K0"/>
<dbReference type="EMBL" id="KZ821628">
    <property type="protein sequence ID" value="PYH67891.1"/>
    <property type="molecule type" value="Genomic_DNA"/>
</dbReference>
<reference evidence="1" key="1">
    <citation type="submission" date="2016-12" db="EMBL/GenBank/DDBJ databases">
        <title>The genomes of Aspergillus section Nigri reveals drivers in fungal speciation.</title>
        <authorList>
            <consortium name="DOE Joint Genome Institute"/>
            <person name="Vesth T.C."/>
            <person name="Nybo J."/>
            <person name="Theobald S."/>
            <person name="Brandl J."/>
            <person name="Frisvad J.C."/>
            <person name="Nielsen K.F."/>
            <person name="Lyhne E.K."/>
            <person name="Kogle M.E."/>
            <person name="Kuo A."/>
            <person name="Riley R."/>
            <person name="Clum A."/>
            <person name="Nolan M."/>
            <person name="Lipzen A."/>
            <person name="Salamov A."/>
            <person name="Henrissat B."/>
            <person name="Wiebenga A."/>
            <person name="De Vries R.P."/>
            <person name="Grigoriev I.V."/>
            <person name="Mortensen U.H."/>
            <person name="Andersen M.R."/>
            <person name="Baker S.E."/>
        </authorList>
    </citation>
    <scope>NUCLEOTIDE SEQUENCE [LARGE SCALE GENOMIC DNA]</scope>
    <source>
        <strain evidence="1">CBS 113365</strain>
    </source>
</reference>
<dbReference type="Proteomes" id="UP000248405">
    <property type="component" value="Unassembled WGS sequence"/>
</dbReference>
<proteinExistence type="predicted"/>